<evidence type="ECO:0000259" key="3">
    <source>
        <dbReference type="Pfam" id="PF03235"/>
    </source>
</evidence>
<feature type="region of interest" description="Disordered" evidence="1">
    <location>
        <begin position="54"/>
        <end position="80"/>
    </location>
</feature>
<evidence type="ECO:0000256" key="2">
    <source>
        <dbReference type="SAM" id="SignalP"/>
    </source>
</evidence>
<feature type="chain" id="PRO_5042232093" evidence="2">
    <location>
        <begin position="21"/>
        <end position="792"/>
    </location>
</feature>
<dbReference type="AlphaFoldDB" id="A0AAD8Y6B7"/>
<dbReference type="InterPro" id="IPR004919">
    <property type="entry name" value="GmrSD_N"/>
</dbReference>
<dbReference type="Proteomes" id="UP001224775">
    <property type="component" value="Unassembled WGS sequence"/>
</dbReference>
<dbReference type="PANTHER" id="PTHR35149:SF2">
    <property type="entry name" value="DUF262 DOMAIN-CONTAINING PROTEIN"/>
    <property type="match status" value="1"/>
</dbReference>
<feature type="compositionally biased region" description="Low complexity" evidence="1">
    <location>
        <begin position="55"/>
        <end position="79"/>
    </location>
</feature>
<keyword evidence="6" id="KW-1185">Reference proteome</keyword>
<accession>A0AAD8Y6B7</accession>
<feature type="signal peptide" evidence="2">
    <location>
        <begin position="1"/>
        <end position="20"/>
    </location>
</feature>
<sequence length="792" mass="88455">MTSALTVALAATTLATFASAFTPPSSVHHHAIAAPAASKTALHQELPFFAAPAFQQSNGSSSSSSQSSGGGSQSSPPQSATVTLRLPLGTLFDGRDYIFVTESNVRGYEWTEKETDILLDDLMDAALGTIQGGQDTTTTNNNNNQQQQQQLITDYELSQIVLVPTSDWDSNLLGLGSRYDVYDGQQRLVTLNLLLASLRDSFQLEATSSEGSSSKKRSVALEATANEISSMLMPRKVRKEDVKRITLRKRDNVLLEKILVNNLEDDDDDDEEEDTTTVTAAASLPPTNTWSKLSPKQKSHLLTPLSNANTRIYHNFVHLTKRLSLLTTRERLRLLDYIVERVHLLVCIPETSRIARNIVMSQGRKGMDNEAVDDFKGLVCFRYTLDEDDMYQTFDQWDELAAEPAAAISSSITNDSSSSSLSKPIAVGRDIISSACLLRASAALRTKIRSRGGDEVYEWERWLRQELWLQNQLLAKQHEKSTSTTPLQPWQGKDFFAKKIQPASIVLHKFRTRQFDEFSFLSKDVNKKMTKKERSSVIARLDFLRDVIMGVTSAKEAEIVVLDILLRAEEEAASNGGGSSLDRYLEEFLPLVESWTLWMALTRPSPMQRHARVFSLLDAMDDVDSVGAGIFAEEDEMENLKAAMDEYEFGASAGGKRLAAAILKRMSTHLMLEEKKGIPDGGDVSVDFILPSKFAKGSEWEKQWPEEEQRVEWMNRIGNLALVSSRPRSRTARKTADSSWEQKCVDFKKEPWLLTRQLVELDGWDAAAVQDQQKDILSLTDLVWSFGEGSKQ</sequence>
<feature type="region of interest" description="Disordered" evidence="1">
    <location>
        <begin position="265"/>
        <end position="296"/>
    </location>
</feature>
<feature type="domain" description="GmrSD restriction endonucleases N-terminal" evidence="3">
    <location>
        <begin position="106"/>
        <end position="277"/>
    </location>
</feature>
<dbReference type="InterPro" id="IPR011089">
    <property type="entry name" value="GmrSD_C"/>
</dbReference>
<proteinExistence type="predicted"/>
<dbReference type="Pfam" id="PF07510">
    <property type="entry name" value="GmrSD_C"/>
    <property type="match status" value="1"/>
</dbReference>
<reference evidence="5" key="1">
    <citation type="submission" date="2023-06" db="EMBL/GenBank/DDBJ databases">
        <title>Survivors Of The Sea: Transcriptome response of Skeletonema marinoi to long-term dormancy.</title>
        <authorList>
            <person name="Pinder M.I.M."/>
            <person name="Kourtchenko O."/>
            <person name="Robertson E.K."/>
            <person name="Larsson T."/>
            <person name="Maumus F."/>
            <person name="Osuna-Cruz C.M."/>
            <person name="Vancaester E."/>
            <person name="Stenow R."/>
            <person name="Vandepoele K."/>
            <person name="Ploug H."/>
            <person name="Bruchert V."/>
            <person name="Godhe A."/>
            <person name="Topel M."/>
        </authorList>
    </citation>
    <scope>NUCLEOTIDE SEQUENCE</scope>
    <source>
        <strain evidence="5">R05AC</strain>
    </source>
</reference>
<name>A0AAD8Y6B7_9STRA</name>
<evidence type="ECO:0000256" key="1">
    <source>
        <dbReference type="SAM" id="MobiDB-lite"/>
    </source>
</evidence>
<comment type="caution">
    <text evidence="5">The sequence shown here is derived from an EMBL/GenBank/DDBJ whole genome shotgun (WGS) entry which is preliminary data.</text>
</comment>
<protein>
    <submittedName>
        <fullName evidence="5">DUF262 and DUF1524 domain-containing protein</fullName>
    </submittedName>
</protein>
<organism evidence="5 6">
    <name type="scientific">Skeletonema marinoi</name>
    <dbReference type="NCBI Taxonomy" id="267567"/>
    <lineage>
        <taxon>Eukaryota</taxon>
        <taxon>Sar</taxon>
        <taxon>Stramenopiles</taxon>
        <taxon>Ochrophyta</taxon>
        <taxon>Bacillariophyta</taxon>
        <taxon>Coscinodiscophyceae</taxon>
        <taxon>Thalassiosirophycidae</taxon>
        <taxon>Thalassiosirales</taxon>
        <taxon>Skeletonemataceae</taxon>
        <taxon>Skeletonema</taxon>
        <taxon>Skeletonema marinoi-dohrnii complex</taxon>
    </lineage>
</organism>
<feature type="domain" description="GmrSD restriction endonucleases C-terminal" evidence="4">
    <location>
        <begin position="651"/>
        <end position="777"/>
    </location>
</feature>
<dbReference type="Pfam" id="PF03235">
    <property type="entry name" value="GmrSD_N"/>
    <property type="match status" value="1"/>
</dbReference>
<feature type="compositionally biased region" description="Polar residues" evidence="1">
    <location>
        <begin position="285"/>
        <end position="296"/>
    </location>
</feature>
<dbReference type="PANTHER" id="PTHR35149">
    <property type="entry name" value="SLL5132 PROTEIN"/>
    <property type="match status" value="1"/>
</dbReference>
<feature type="compositionally biased region" description="Acidic residues" evidence="1">
    <location>
        <begin position="265"/>
        <end position="275"/>
    </location>
</feature>
<evidence type="ECO:0000313" key="5">
    <source>
        <dbReference type="EMBL" id="KAK1739915.1"/>
    </source>
</evidence>
<evidence type="ECO:0000313" key="6">
    <source>
        <dbReference type="Proteomes" id="UP001224775"/>
    </source>
</evidence>
<evidence type="ECO:0000259" key="4">
    <source>
        <dbReference type="Pfam" id="PF07510"/>
    </source>
</evidence>
<dbReference type="EMBL" id="JATAAI010000017">
    <property type="protein sequence ID" value="KAK1739915.1"/>
    <property type="molecule type" value="Genomic_DNA"/>
</dbReference>
<keyword evidence="2" id="KW-0732">Signal</keyword>
<gene>
    <name evidence="5" type="ORF">QTG54_009674</name>
</gene>